<organism evidence="1">
    <name type="scientific">marine sediment metagenome</name>
    <dbReference type="NCBI Taxonomy" id="412755"/>
    <lineage>
        <taxon>unclassified sequences</taxon>
        <taxon>metagenomes</taxon>
        <taxon>ecological metagenomes</taxon>
    </lineage>
</organism>
<gene>
    <name evidence="1" type="ORF">S01H4_35893</name>
</gene>
<reference evidence="1" key="1">
    <citation type="journal article" date="2014" name="Front. Microbiol.">
        <title>High frequency of phylogenetically diverse reductive dehalogenase-homologous genes in deep subseafloor sedimentary metagenomes.</title>
        <authorList>
            <person name="Kawai M."/>
            <person name="Futagami T."/>
            <person name="Toyoda A."/>
            <person name="Takaki Y."/>
            <person name="Nishi S."/>
            <person name="Hori S."/>
            <person name="Arai W."/>
            <person name="Tsubouchi T."/>
            <person name="Morono Y."/>
            <person name="Uchiyama I."/>
            <person name="Ito T."/>
            <person name="Fujiyama A."/>
            <person name="Inagaki F."/>
            <person name="Takami H."/>
        </authorList>
    </citation>
    <scope>NUCLEOTIDE SEQUENCE</scope>
    <source>
        <strain evidence="1">Expedition CK06-06</strain>
    </source>
</reference>
<proteinExistence type="predicted"/>
<accession>X1AJ83</accession>
<dbReference type="AlphaFoldDB" id="X1AJ83"/>
<evidence type="ECO:0000313" key="1">
    <source>
        <dbReference type="EMBL" id="GAG82279.1"/>
    </source>
</evidence>
<dbReference type="EMBL" id="BART01019129">
    <property type="protein sequence ID" value="GAG82279.1"/>
    <property type="molecule type" value="Genomic_DNA"/>
</dbReference>
<name>X1AJ83_9ZZZZ</name>
<protein>
    <submittedName>
        <fullName evidence="1">Uncharacterized protein</fullName>
    </submittedName>
</protein>
<sequence>MSQTVNTPRLDVGILTGWHKWESDMKRLALIAFLVLKPTPPHVKRLK</sequence>
<comment type="caution">
    <text evidence="1">The sequence shown here is derived from an EMBL/GenBank/DDBJ whole genome shotgun (WGS) entry which is preliminary data.</text>
</comment>